<dbReference type="RefSeq" id="WP_204695114.1">
    <property type="nucleotide sequence ID" value="NZ_JAFBEC010000001.1"/>
</dbReference>
<name>A0ABS2P6C1_9BACL</name>
<reference evidence="1 2" key="1">
    <citation type="submission" date="2021-01" db="EMBL/GenBank/DDBJ databases">
        <title>Genomic Encyclopedia of Type Strains, Phase IV (KMG-IV): sequencing the most valuable type-strain genomes for metagenomic binning, comparative biology and taxonomic classification.</title>
        <authorList>
            <person name="Goeker M."/>
        </authorList>
    </citation>
    <scope>NUCLEOTIDE SEQUENCE [LARGE SCALE GENOMIC DNA]</scope>
    <source>
        <strain evidence="1 2">DSM 25540</strain>
    </source>
</reference>
<dbReference type="Proteomes" id="UP000741863">
    <property type="component" value="Unassembled WGS sequence"/>
</dbReference>
<keyword evidence="2" id="KW-1185">Reference proteome</keyword>
<dbReference type="Gene3D" id="3.10.450.50">
    <property type="match status" value="1"/>
</dbReference>
<evidence type="ECO:0008006" key="3">
    <source>
        <dbReference type="Google" id="ProtNLM"/>
    </source>
</evidence>
<sequence>MENFKDINLTLPTGCDNAPRKKVIIDLTLAFLANDSLTIQEYLNPTAEWMKFATNEELTGIEEIKQNVEATHQPIRDLTIASVITHGKFASVDGVVHFSNNHILYFCDVFTFTSASNKGVVKEIKSYHIRK</sequence>
<proteinExistence type="predicted"/>
<evidence type="ECO:0000313" key="2">
    <source>
        <dbReference type="Proteomes" id="UP000741863"/>
    </source>
</evidence>
<dbReference type="SUPFAM" id="SSF54427">
    <property type="entry name" value="NTF2-like"/>
    <property type="match status" value="1"/>
</dbReference>
<gene>
    <name evidence="1" type="ORF">JOD17_000043</name>
</gene>
<dbReference type="EMBL" id="JAFBEC010000001">
    <property type="protein sequence ID" value="MBM7630952.1"/>
    <property type="molecule type" value="Genomic_DNA"/>
</dbReference>
<organism evidence="1 2">
    <name type="scientific">Geomicrobium sediminis</name>
    <dbReference type="NCBI Taxonomy" id="1347788"/>
    <lineage>
        <taxon>Bacteria</taxon>
        <taxon>Bacillati</taxon>
        <taxon>Bacillota</taxon>
        <taxon>Bacilli</taxon>
        <taxon>Bacillales</taxon>
        <taxon>Geomicrobium</taxon>
    </lineage>
</organism>
<comment type="caution">
    <text evidence="1">The sequence shown here is derived from an EMBL/GenBank/DDBJ whole genome shotgun (WGS) entry which is preliminary data.</text>
</comment>
<evidence type="ECO:0000313" key="1">
    <source>
        <dbReference type="EMBL" id="MBM7630952.1"/>
    </source>
</evidence>
<dbReference type="InterPro" id="IPR032710">
    <property type="entry name" value="NTF2-like_dom_sf"/>
</dbReference>
<protein>
    <recommendedName>
        <fullName evidence="3">Nuclear transport factor 2 family protein</fullName>
    </recommendedName>
</protein>
<accession>A0ABS2P6C1</accession>